<dbReference type="GO" id="GO:0006412">
    <property type="term" value="P:translation"/>
    <property type="evidence" value="ECO:0007669"/>
    <property type="project" value="UniProtKB-UniRule"/>
</dbReference>
<evidence type="ECO:0000256" key="4">
    <source>
        <dbReference type="ARBA" id="ARBA00035202"/>
    </source>
</evidence>
<gene>
    <name evidence="5" type="primary">rplJ</name>
    <name evidence="6" type="ORF">A2998_00060</name>
</gene>
<comment type="function">
    <text evidence="5">Forms part of the ribosomal stalk, playing a central role in the interaction of the ribosome with GTP-bound translation factors.</text>
</comment>
<dbReference type="PANTHER" id="PTHR11560">
    <property type="entry name" value="39S RIBOSOMAL PROTEIN L10, MITOCHONDRIAL"/>
    <property type="match status" value="1"/>
</dbReference>
<accession>A0A1G2IG61</accession>
<evidence type="ECO:0000256" key="3">
    <source>
        <dbReference type="ARBA" id="ARBA00023274"/>
    </source>
</evidence>
<dbReference type="NCBIfam" id="NF000955">
    <property type="entry name" value="PRK00099.1-1"/>
    <property type="match status" value="1"/>
</dbReference>
<proteinExistence type="inferred from homology"/>
<evidence type="ECO:0000256" key="1">
    <source>
        <dbReference type="ARBA" id="ARBA00008889"/>
    </source>
</evidence>
<dbReference type="CDD" id="cd05797">
    <property type="entry name" value="Ribosomal_L10"/>
    <property type="match status" value="1"/>
</dbReference>
<name>A0A1G2IG61_9BACT</name>
<comment type="similarity">
    <text evidence="1 5">Belongs to the universal ribosomal protein uL10 family.</text>
</comment>
<dbReference type="GO" id="GO:0005840">
    <property type="term" value="C:ribosome"/>
    <property type="evidence" value="ECO:0007669"/>
    <property type="project" value="UniProtKB-KW"/>
</dbReference>
<dbReference type="Pfam" id="PF00466">
    <property type="entry name" value="Ribosomal_L10"/>
    <property type="match status" value="1"/>
</dbReference>
<evidence type="ECO:0000313" key="6">
    <source>
        <dbReference type="EMBL" id="OGZ73511.1"/>
    </source>
</evidence>
<dbReference type="Gene3D" id="3.30.70.1730">
    <property type="match status" value="1"/>
</dbReference>
<keyword evidence="5" id="KW-0694">RNA-binding</keyword>
<dbReference type="InterPro" id="IPR043141">
    <property type="entry name" value="Ribosomal_uL10-like_sf"/>
</dbReference>
<dbReference type="Gene3D" id="6.10.250.290">
    <property type="match status" value="1"/>
</dbReference>
<evidence type="ECO:0000256" key="5">
    <source>
        <dbReference type="HAMAP-Rule" id="MF_00362"/>
    </source>
</evidence>
<dbReference type="InterPro" id="IPR001790">
    <property type="entry name" value="Ribosomal_uL10"/>
</dbReference>
<keyword evidence="3 5" id="KW-0687">Ribonucleoprotein</keyword>
<dbReference type="SUPFAM" id="SSF160369">
    <property type="entry name" value="Ribosomal protein L10-like"/>
    <property type="match status" value="1"/>
</dbReference>
<evidence type="ECO:0000256" key="2">
    <source>
        <dbReference type="ARBA" id="ARBA00022980"/>
    </source>
</evidence>
<dbReference type="InterPro" id="IPR022973">
    <property type="entry name" value="Ribosomal_uL10_bac"/>
</dbReference>
<sequence length="184" mass="20388">MALTKEQKQKQIKDIKKNISNQKSLIFVDFNKVSSKDMFGLRKTLKDAGCNLKIAKKTLVRIAFGQSNISFWNKIKESVPGQLALVLGIDSSPLAKGERVEDEVAPARIANKFSKDHETFKILCGIFENKFIGREEILVLANLPSKQELLGKVVGSIAAPMFGFMNILQGNIKGLVVVLSKINK</sequence>
<protein>
    <recommendedName>
        <fullName evidence="4 5">Large ribosomal subunit protein uL10</fullName>
    </recommendedName>
</protein>
<dbReference type="EMBL" id="MHOZ01000021">
    <property type="protein sequence ID" value="OGZ73511.1"/>
    <property type="molecule type" value="Genomic_DNA"/>
</dbReference>
<dbReference type="HAMAP" id="MF_00362">
    <property type="entry name" value="Ribosomal_uL10"/>
    <property type="match status" value="1"/>
</dbReference>
<keyword evidence="2 5" id="KW-0689">Ribosomal protein</keyword>
<dbReference type="GO" id="GO:0070180">
    <property type="term" value="F:large ribosomal subunit rRNA binding"/>
    <property type="evidence" value="ECO:0007669"/>
    <property type="project" value="UniProtKB-UniRule"/>
</dbReference>
<dbReference type="Proteomes" id="UP000178826">
    <property type="component" value="Unassembled WGS sequence"/>
</dbReference>
<dbReference type="GO" id="GO:1990904">
    <property type="term" value="C:ribonucleoprotein complex"/>
    <property type="evidence" value="ECO:0007669"/>
    <property type="project" value="UniProtKB-KW"/>
</dbReference>
<comment type="caution">
    <text evidence="6">The sequence shown here is derived from an EMBL/GenBank/DDBJ whole genome shotgun (WGS) entry which is preliminary data.</text>
</comment>
<organism evidence="6 7">
    <name type="scientific">Candidatus Staskawiczbacteria bacterium RIFCSPLOWO2_01_FULL_37_25b</name>
    <dbReference type="NCBI Taxonomy" id="1802213"/>
    <lineage>
        <taxon>Bacteria</taxon>
        <taxon>Candidatus Staskawicziibacteriota</taxon>
    </lineage>
</organism>
<reference evidence="6 7" key="1">
    <citation type="journal article" date="2016" name="Nat. Commun.">
        <title>Thousands of microbial genomes shed light on interconnected biogeochemical processes in an aquifer system.</title>
        <authorList>
            <person name="Anantharaman K."/>
            <person name="Brown C.T."/>
            <person name="Hug L.A."/>
            <person name="Sharon I."/>
            <person name="Castelle C.J."/>
            <person name="Probst A.J."/>
            <person name="Thomas B.C."/>
            <person name="Singh A."/>
            <person name="Wilkins M.J."/>
            <person name="Karaoz U."/>
            <person name="Brodie E.L."/>
            <person name="Williams K.H."/>
            <person name="Hubbard S.S."/>
            <person name="Banfield J.F."/>
        </authorList>
    </citation>
    <scope>NUCLEOTIDE SEQUENCE [LARGE SCALE GENOMIC DNA]</scope>
</reference>
<keyword evidence="5" id="KW-0699">rRNA-binding</keyword>
<evidence type="ECO:0000313" key="7">
    <source>
        <dbReference type="Proteomes" id="UP000178826"/>
    </source>
</evidence>
<comment type="subunit">
    <text evidence="5">Part of the ribosomal stalk of the 50S ribosomal subunit. The N-terminus interacts with L11 and the large rRNA to form the base of the stalk. The C-terminus forms an elongated spine to which L12 dimers bind in a sequential fashion forming a multimeric L10(L12)X complex.</text>
</comment>
<dbReference type="InterPro" id="IPR047865">
    <property type="entry name" value="Ribosomal_uL10_bac_type"/>
</dbReference>
<dbReference type="AlphaFoldDB" id="A0A1G2IG61"/>